<dbReference type="GO" id="GO:0006826">
    <property type="term" value="P:iron ion transport"/>
    <property type="evidence" value="ECO:0007669"/>
    <property type="project" value="UniProtKB-KW"/>
</dbReference>
<evidence type="ECO:0000256" key="1">
    <source>
        <dbReference type="ARBA" id="ARBA00004128"/>
    </source>
</evidence>
<dbReference type="EMBL" id="RDQH01000341">
    <property type="protein sequence ID" value="RXH74874.1"/>
    <property type="molecule type" value="Genomic_DNA"/>
</dbReference>
<comment type="catalytic activity">
    <reaction evidence="8">
        <text>Fe(2+)(in) = Fe(2+)(out)</text>
        <dbReference type="Rhea" id="RHEA:28486"/>
        <dbReference type="ChEBI" id="CHEBI:29033"/>
    </reaction>
    <physiologicalReaction direction="left-to-right" evidence="8">
        <dbReference type="Rhea" id="RHEA:28487"/>
    </physiologicalReaction>
</comment>
<organism evidence="10 11">
    <name type="scientific">Malus domestica</name>
    <name type="common">Apple</name>
    <name type="synonym">Pyrus malus</name>
    <dbReference type="NCBI Taxonomy" id="3750"/>
    <lineage>
        <taxon>Eukaryota</taxon>
        <taxon>Viridiplantae</taxon>
        <taxon>Streptophyta</taxon>
        <taxon>Embryophyta</taxon>
        <taxon>Tracheophyta</taxon>
        <taxon>Spermatophyta</taxon>
        <taxon>Magnoliopsida</taxon>
        <taxon>eudicotyledons</taxon>
        <taxon>Gunneridae</taxon>
        <taxon>Pentapetalae</taxon>
        <taxon>rosids</taxon>
        <taxon>fabids</taxon>
        <taxon>Rosales</taxon>
        <taxon>Rosaceae</taxon>
        <taxon>Amygdaloideae</taxon>
        <taxon>Maleae</taxon>
        <taxon>Malus</taxon>
    </lineage>
</organism>
<sequence>MDTSRRTLETPVEHKLPVTDDEKYANTRTEQVQRAQWLRAALLGASDGLLSTTSLMLGVGAAKEDRGTMVLSGIAGAVAGACSMAVGEFVSVSTQRDIERTSLLRQGGFKTETGKKEMKEQSNLTISVELTPSTGLPCGNSASKPPEQPEKTRKITAIEITQIREGKESLPSPHKAAAASALAFLCGSLVPLLSAMFIPQNTIRMAVVVVVASLALALFGCVGARMGGSPAMPSAVRVLVGGRRLDDATFEDKVADPKLVVEDELVLEAVEDDNIKSDDAAEGQGIGPEAVDLELASPRADINQFGVGRPQRAVGGGEEAESEEELQFLEHKHCLSAKHSSCPTSLEPEDDQCKTLSSAIEEAHHKGTLMERVTMLEKRVLQISHEMDVENASSSSCFTIEASEEIGQGSSEAYVRKPNCCKKGRRKKNVASIIQMREWFRWRRMGC</sequence>
<keyword evidence="11" id="KW-1185">Reference proteome</keyword>
<comment type="caution">
    <text evidence="10">The sequence shown here is derived from an EMBL/GenBank/DDBJ whole genome shotgun (WGS) entry which is preliminary data.</text>
</comment>
<evidence type="ECO:0000256" key="4">
    <source>
        <dbReference type="ARBA" id="ARBA00022554"/>
    </source>
</evidence>
<evidence type="ECO:0000256" key="2">
    <source>
        <dbReference type="ARBA" id="ARBA00007049"/>
    </source>
</evidence>
<feature type="transmembrane region" description="Helical" evidence="9">
    <location>
        <begin position="69"/>
        <end position="90"/>
    </location>
</feature>
<dbReference type="GO" id="GO:0005774">
    <property type="term" value="C:vacuolar membrane"/>
    <property type="evidence" value="ECO:0007669"/>
    <property type="project" value="UniProtKB-SubCell"/>
</dbReference>
<gene>
    <name evidence="10" type="ORF">DVH24_029595</name>
</gene>
<proteinExistence type="inferred from homology"/>
<evidence type="ECO:0000256" key="8">
    <source>
        <dbReference type="ARBA" id="ARBA00044464"/>
    </source>
</evidence>
<keyword evidence="3" id="KW-0406">Ion transport</keyword>
<comment type="subcellular location">
    <subcellularLocation>
        <location evidence="1">Vacuole membrane</location>
        <topology evidence="1">Multi-pass membrane protein</topology>
    </subcellularLocation>
</comment>
<keyword evidence="7 9" id="KW-0472">Membrane</keyword>
<keyword evidence="4" id="KW-0926">Vacuole</keyword>
<dbReference type="STRING" id="3750.A0A498HXK1"/>
<keyword evidence="3" id="KW-0408">Iron</keyword>
<reference evidence="10 11" key="1">
    <citation type="submission" date="2018-10" db="EMBL/GenBank/DDBJ databases">
        <title>A high-quality apple genome assembly.</title>
        <authorList>
            <person name="Hu J."/>
        </authorList>
    </citation>
    <scope>NUCLEOTIDE SEQUENCE [LARGE SCALE GENOMIC DNA]</scope>
    <source>
        <strain evidence="11">cv. HFTH1</strain>
        <tissue evidence="10">Young leaf</tissue>
    </source>
</reference>
<feature type="transmembrane region" description="Helical" evidence="9">
    <location>
        <begin position="203"/>
        <end position="224"/>
    </location>
</feature>
<evidence type="ECO:0000256" key="6">
    <source>
        <dbReference type="ARBA" id="ARBA00022989"/>
    </source>
</evidence>
<dbReference type="AlphaFoldDB" id="A0A498HXK1"/>
<dbReference type="Pfam" id="PF01988">
    <property type="entry name" value="VIT1"/>
    <property type="match status" value="1"/>
</dbReference>
<evidence type="ECO:0000256" key="7">
    <source>
        <dbReference type="ARBA" id="ARBA00023136"/>
    </source>
</evidence>
<protein>
    <submittedName>
        <fullName evidence="10">Uncharacterized protein</fullName>
    </submittedName>
</protein>
<dbReference type="Proteomes" id="UP000290289">
    <property type="component" value="Chromosome 15"/>
</dbReference>
<comment type="similarity">
    <text evidence="2">Belongs to the CCC1 family.</text>
</comment>
<dbReference type="GO" id="GO:0030026">
    <property type="term" value="P:intracellular manganese ion homeostasis"/>
    <property type="evidence" value="ECO:0007669"/>
    <property type="project" value="InterPro"/>
</dbReference>
<keyword evidence="5 9" id="KW-0812">Transmembrane</keyword>
<evidence type="ECO:0000256" key="5">
    <source>
        <dbReference type="ARBA" id="ARBA00022692"/>
    </source>
</evidence>
<evidence type="ECO:0000313" key="11">
    <source>
        <dbReference type="Proteomes" id="UP000290289"/>
    </source>
</evidence>
<dbReference type="GO" id="GO:0005384">
    <property type="term" value="F:manganese ion transmembrane transporter activity"/>
    <property type="evidence" value="ECO:0007669"/>
    <property type="project" value="InterPro"/>
</dbReference>
<feature type="transmembrane region" description="Helical" evidence="9">
    <location>
        <begin position="176"/>
        <end position="197"/>
    </location>
</feature>
<dbReference type="InterPro" id="IPR008217">
    <property type="entry name" value="Ccc1_fam"/>
</dbReference>
<evidence type="ECO:0000256" key="9">
    <source>
        <dbReference type="SAM" id="Phobius"/>
    </source>
</evidence>
<dbReference type="PANTHER" id="PTHR31851">
    <property type="entry name" value="FE(2+)/MN(2+) TRANSPORTER PCL1"/>
    <property type="match status" value="1"/>
</dbReference>
<name>A0A498HXK1_MALDO</name>
<keyword evidence="3" id="KW-0410">Iron transport</keyword>
<evidence type="ECO:0000256" key="3">
    <source>
        <dbReference type="ARBA" id="ARBA00022496"/>
    </source>
</evidence>
<evidence type="ECO:0000313" key="10">
    <source>
        <dbReference type="EMBL" id="RXH74874.1"/>
    </source>
</evidence>
<keyword evidence="6 9" id="KW-1133">Transmembrane helix</keyword>
<accession>A0A498HXK1</accession>
<keyword evidence="3" id="KW-0813">Transport</keyword>